<feature type="domain" description="Response regulatory" evidence="4">
    <location>
        <begin position="4"/>
        <end position="119"/>
    </location>
</feature>
<keyword evidence="2" id="KW-0902">Two-component regulatory system</keyword>
<comment type="caution">
    <text evidence="5">The sequence shown here is derived from an EMBL/GenBank/DDBJ whole genome shotgun (WGS) entry which is preliminary data.</text>
</comment>
<dbReference type="PROSITE" id="PS50110">
    <property type="entry name" value="RESPONSE_REGULATORY"/>
    <property type="match status" value="1"/>
</dbReference>
<feature type="modified residue" description="4-aspartylphosphate" evidence="3">
    <location>
        <position position="53"/>
    </location>
</feature>
<dbReference type="InterPro" id="IPR001789">
    <property type="entry name" value="Sig_transdc_resp-reg_receiver"/>
</dbReference>
<evidence type="ECO:0000256" key="2">
    <source>
        <dbReference type="ARBA" id="ARBA00023012"/>
    </source>
</evidence>
<dbReference type="AlphaFoldDB" id="A0A0B0EMB2"/>
<organism evidence="5 6">
    <name type="scientific">Candidatus Scalindua brodae</name>
    <dbReference type="NCBI Taxonomy" id="237368"/>
    <lineage>
        <taxon>Bacteria</taxon>
        <taxon>Pseudomonadati</taxon>
        <taxon>Planctomycetota</taxon>
        <taxon>Candidatus Brocadiia</taxon>
        <taxon>Candidatus Brocadiales</taxon>
        <taxon>Candidatus Scalinduaceae</taxon>
        <taxon>Candidatus Scalindua</taxon>
    </lineage>
</organism>
<dbReference type="Proteomes" id="UP000030652">
    <property type="component" value="Unassembled WGS sequence"/>
</dbReference>
<dbReference type="Gene3D" id="3.40.50.2300">
    <property type="match status" value="1"/>
</dbReference>
<evidence type="ECO:0000259" key="4">
    <source>
        <dbReference type="PROSITE" id="PS50110"/>
    </source>
</evidence>
<gene>
    <name evidence="5" type="ORF">SCABRO_02444</name>
</gene>
<protein>
    <submittedName>
        <fullName evidence="5">Two-component response regulator</fullName>
    </submittedName>
</protein>
<dbReference type="SMART" id="SM00448">
    <property type="entry name" value="REC"/>
    <property type="match status" value="1"/>
</dbReference>
<proteinExistence type="predicted"/>
<dbReference type="InterPro" id="IPR011006">
    <property type="entry name" value="CheY-like_superfamily"/>
</dbReference>
<evidence type="ECO:0000313" key="5">
    <source>
        <dbReference type="EMBL" id="KHE91805.1"/>
    </source>
</evidence>
<dbReference type="eggNOG" id="COG2204">
    <property type="taxonomic scope" value="Bacteria"/>
</dbReference>
<evidence type="ECO:0000256" key="1">
    <source>
        <dbReference type="ARBA" id="ARBA00022553"/>
    </source>
</evidence>
<accession>A0A0B0EMB2</accession>
<dbReference type="PANTHER" id="PTHR44591">
    <property type="entry name" value="STRESS RESPONSE REGULATOR PROTEIN 1"/>
    <property type="match status" value="1"/>
</dbReference>
<dbReference type="SUPFAM" id="SSF52172">
    <property type="entry name" value="CheY-like"/>
    <property type="match status" value="1"/>
</dbReference>
<reference evidence="5 6" key="1">
    <citation type="submission" date="2014-10" db="EMBL/GenBank/DDBJ databases">
        <title>Draft genome of anammox bacterium scalindua brodae, obtained using differential coverage binning of sequence data from two enrichment reactors.</title>
        <authorList>
            <person name="Speth D.R."/>
            <person name="Russ L."/>
            <person name="Kartal B."/>
            <person name="Op den Camp H.J."/>
            <person name="Dutilh B.E."/>
            <person name="Jetten M.S."/>
        </authorList>
    </citation>
    <scope>NUCLEOTIDE SEQUENCE [LARGE SCALE GENOMIC DNA]</scope>
    <source>
        <strain evidence="5">RU1</strain>
    </source>
</reference>
<dbReference type="PANTHER" id="PTHR44591:SF14">
    <property type="entry name" value="PROTEIN PILG"/>
    <property type="match status" value="1"/>
</dbReference>
<dbReference type="GO" id="GO:0000160">
    <property type="term" value="P:phosphorelay signal transduction system"/>
    <property type="evidence" value="ECO:0007669"/>
    <property type="project" value="UniProtKB-KW"/>
</dbReference>
<name>A0A0B0EMB2_9BACT</name>
<keyword evidence="1 3" id="KW-0597">Phosphoprotein</keyword>
<dbReference type="InterPro" id="IPR050595">
    <property type="entry name" value="Bact_response_regulator"/>
</dbReference>
<dbReference type="CDD" id="cd00156">
    <property type="entry name" value="REC"/>
    <property type="match status" value="1"/>
</dbReference>
<dbReference type="EMBL" id="JRYO01000174">
    <property type="protein sequence ID" value="KHE91805.1"/>
    <property type="molecule type" value="Genomic_DNA"/>
</dbReference>
<evidence type="ECO:0000313" key="6">
    <source>
        <dbReference type="Proteomes" id="UP000030652"/>
    </source>
</evidence>
<dbReference type="Pfam" id="PF00072">
    <property type="entry name" value="Response_reg"/>
    <property type="match status" value="1"/>
</dbReference>
<evidence type="ECO:0000256" key="3">
    <source>
        <dbReference type="PROSITE-ProRule" id="PRU00169"/>
    </source>
</evidence>
<sequence length="128" mass="14271">MNEKVLVIDDTEIIVSLFKRFLLRQGYDISTAYSYHGAMAKMGNIEFDLVLTDIDLGEDKSGIDILKEVKRTNPACPVILCTGNPDILTMSEARRIGAYDCMYKPVNLETLSHRINSALGNKTVSDIL</sequence>